<dbReference type="InterPro" id="IPR034122">
    <property type="entry name" value="Retropepsin-like_bacterial"/>
</dbReference>
<gene>
    <name evidence="2" type="ORF">FOKN1_0734</name>
</gene>
<dbReference type="RefSeq" id="WP_231971554.1">
    <property type="nucleotide sequence ID" value="NZ_AP018052.1"/>
</dbReference>
<dbReference type="CDD" id="cd05483">
    <property type="entry name" value="retropepsin_like_bacteria"/>
    <property type="match status" value="1"/>
</dbReference>
<name>A0A1Z4VNC7_9GAMM</name>
<dbReference type="EMBL" id="AP018052">
    <property type="protein sequence ID" value="BAZ93136.1"/>
    <property type="molecule type" value="Genomic_DNA"/>
</dbReference>
<organism evidence="2 3">
    <name type="scientific">Thiohalobacter thiocyanaticus</name>
    <dbReference type="NCBI Taxonomy" id="585455"/>
    <lineage>
        <taxon>Bacteria</taxon>
        <taxon>Pseudomonadati</taxon>
        <taxon>Pseudomonadota</taxon>
        <taxon>Gammaproteobacteria</taxon>
        <taxon>Thiohalobacterales</taxon>
        <taxon>Thiohalobacteraceae</taxon>
        <taxon>Thiohalobacter</taxon>
    </lineage>
</organism>
<evidence type="ECO:0000313" key="3">
    <source>
        <dbReference type="Proteomes" id="UP000218765"/>
    </source>
</evidence>
<feature type="chain" id="PRO_5012893568" description="Aspartyl protease" evidence="1">
    <location>
        <begin position="25"/>
        <end position="168"/>
    </location>
</feature>
<protein>
    <recommendedName>
        <fullName evidence="4">Aspartyl protease</fullName>
    </recommendedName>
</protein>
<dbReference type="KEGG" id="ttc:FOKN1_0734"/>
<keyword evidence="3" id="KW-1185">Reference proteome</keyword>
<dbReference type="Pfam" id="PF13650">
    <property type="entry name" value="Asp_protease_2"/>
    <property type="match status" value="1"/>
</dbReference>
<keyword evidence="1" id="KW-0732">Signal</keyword>
<dbReference type="Gene3D" id="2.40.70.10">
    <property type="entry name" value="Acid Proteases"/>
    <property type="match status" value="1"/>
</dbReference>
<dbReference type="AlphaFoldDB" id="A0A1Z4VNC7"/>
<proteinExistence type="predicted"/>
<dbReference type="InterPro" id="IPR021109">
    <property type="entry name" value="Peptidase_aspartic_dom_sf"/>
</dbReference>
<evidence type="ECO:0000256" key="1">
    <source>
        <dbReference type="SAM" id="SignalP"/>
    </source>
</evidence>
<feature type="signal peptide" evidence="1">
    <location>
        <begin position="1"/>
        <end position="24"/>
    </location>
</feature>
<evidence type="ECO:0000313" key="2">
    <source>
        <dbReference type="EMBL" id="BAZ93136.1"/>
    </source>
</evidence>
<evidence type="ECO:0008006" key="4">
    <source>
        <dbReference type="Google" id="ProtNLM"/>
    </source>
</evidence>
<sequence>MKKRFWKRLGLGAAAFWLLGPAMGQEFDVRIPMQERSAATFYVSAEIAGLGASDFLVDTGSGYMTINEVTLAALQETGQAEYLKDLSGILANGERMRVPVYRIERLAIGGRCELRDVEAAVFPGKSRQILGLSVLTRTAPFVFSTDPAELHLSCGEGSLAAAGEAPPG</sequence>
<reference evidence="2 3" key="1">
    <citation type="submission" date="2017-05" db="EMBL/GenBank/DDBJ databases">
        <title>Thiocyanate degradation by Thiohalobacter thiocyanaticus FOKN1.</title>
        <authorList>
            <person name="Oshiki M."/>
            <person name="Fukushima T."/>
            <person name="Kawano S."/>
            <person name="Nakagawa J."/>
        </authorList>
    </citation>
    <scope>NUCLEOTIDE SEQUENCE [LARGE SCALE GENOMIC DNA]</scope>
    <source>
        <strain evidence="2 3">FOKN1</strain>
    </source>
</reference>
<dbReference type="Proteomes" id="UP000218765">
    <property type="component" value="Chromosome"/>
</dbReference>
<accession>A0A1Z4VNC7</accession>